<gene>
    <name evidence="3 5 6" type="ORF">SRAE_2000423900</name>
</gene>
<feature type="transmembrane region" description="Helical" evidence="2">
    <location>
        <begin position="12"/>
        <end position="32"/>
    </location>
</feature>
<protein>
    <submittedName>
        <fullName evidence="5">7TM GPCR, serpentine receptor class x (Srx) family-containing protein</fullName>
    </submittedName>
</protein>
<feature type="transmembrane region" description="Helical" evidence="2">
    <location>
        <begin position="216"/>
        <end position="236"/>
    </location>
</feature>
<sequence>MENQAPVIRVCGWITVISCAIFIVIELMNLVILCRKKKLLKSNVVYLIITVLGFLDFGQQVIHLFSGIWCVTYWVPPFRLNMFLGSFVDFLYNLSIINGLILSINRFFIFFKFSNTMKKIIQGIFGVFIIGFCILIILFFILHQFYYLRVYYEIDLATWNFVSTEENNYAHNYFENRLMTSINLASLFIFSLAMLKLFLQKCFNPSFSRNVQKYEYYIFIKAGLNFFCIFATQFLWEFGPYFWPEYKYLYTILNTLWVLTTGRDCCMNIIFLSEVRNDIIKFFTRGKITSKILFHHKYNNINISFISNIKKSKREKVSFLNRCFCLAIISVIFIIILLKLTTIIYSISKKNSNNVKNDTEPNDIFNEKPRSSYNDDSQSPICSVYFEDHLSMIGDDDIPKKRNKRSHSLWAFDTVIEGIRVTETSNDSQHMEYIKKIQNQLNMYNKDFEKALERDSENRKRLRSYNFYNQYLLPLDTPMRCHSDSEIFEVSRLEQSF</sequence>
<feature type="transmembrane region" description="Helical" evidence="2">
    <location>
        <begin position="44"/>
        <end position="75"/>
    </location>
</feature>
<proteinExistence type="predicted"/>
<feature type="transmembrane region" description="Helical" evidence="2">
    <location>
        <begin position="123"/>
        <end position="146"/>
    </location>
</feature>
<evidence type="ECO:0000256" key="2">
    <source>
        <dbReference type="SAM" id="Phobius"/>
    </source>
</evidence>
<organism evidence="3">
    <name type="scientific">Strongyloides ratti</name>
    <name type="common">Parasitic roundworm</name>
    <dbReference type="NCBI Taxonomy" id="34506"/>
    <lineage>
        <taxon>Eukaryota</taxon>
        <taxon>Metazoa</taxon>
        <taxon>Ecdysozoa</taxon>
        <taxon>Nematoda</taxon>
        <taxon>Chromadorea</taxon>
        <taxon>Rhabditida</taxon>
        <taxon>Tylenchina</taxon>
        <taxon>Panagrolaimomorpha</taxon>
        <taxon>Strongyloidoidea</taxon>
        <taxon>Strongyloididae</taxon>
        <taxon>Strongyloides</taxon>
    </lineage>
</organism>
<dbReference type="AlphaFoldDB" id="A0A090LPW2"/>
<evidence type="ECO:0000313" key="5">
    <source>
        <dbReference type="WBParaSite" id="SRAE_2000423900.1"/>
    </source>
</evidence>
<feature type="region of interest" description="Disordered" evidence="1">
    <location>
        <begin position="358"/>
        <end position="377"/>
    </location>
</feature>
<evidence type="ECO:0000313" key="4">
    <source>
        <dbReference type="Proteomes" id="UP000035682"/>
    </source>
</evidence>
<name>A0A090LPW2_STRRB</name>
<keyword evidence="4" id="KW-1185">Reference proteome</keyword>
<reference evidence="3 4" key="1">
    <citation type="submission" date="2014-09" db="EMBL/GenBank/DDBJ databases">
        <authorList>
            <person name="Martin A.A."/>
        </authorList>
    </citation>
    <scope>NUCLEOTIDE SEQUENCE</scope>
    <source>
        <strain evidence="4">ED321</strain>
        <strain evidence="3">ED321 Heterogonic</strain>
    </source>
</reference>
<evidence type="ECO:0000313" key="6">
    <source>
        <dbReference type="WormBase" id="SRAE_2000423900"/>
    </source>
</evidence>
<feature type="transmembrane region" description="Helical" evidence="2">
    <location>
        <begin position="90"/>
        <end position="111"/>
    </location>
</feature>
<dbReference type="RefSeq" id="XP_024508790.1">
    <property type="nucleotide sequence ID" value="XM_024643084.1"/>
</dbReference>
<keyword evidence="2" id="KW-0812">Transmembrane</keyword>
<accession>A0A090LPW2</accession>
<feature type="transmembrane region" description="Helical" evidence="2">
    <location>
        <begin position="248"/>
        <end position="272"/>
    </location>
</feature>
<keyword evidence="2" id="KW-0472">Membrane</keyword>
<evidence type="ECO:0000313" key="3">
    <source>
        <dbReference type="EMBL" id="CEF69591.1"/>
    </source>
</evidence>
<dbReference type="EMBL" id="LN609529">
    <property type="protein sequence ID" value="CEF69591.1"/>
    <property type="molecule type" value="Genomic_DNA"/>
</dbReference>
<keyword evidence="2" id="KW-1133">Transmembrane helix</keyword>
<dbReference type="CTD" id="36381961"/>
<feature type="transmembrane region" description="Helical" evidence="2">
    <location>
        <begin position="319"/>
        <end position="347"/>
    </location>
</feature>
<dbReference type="SUPFAM" id="SSF81321">
    <property type="entry name" value="Family A G protein-coupled receptor-like"/>
    <property type="match status" value="1"/>
</dbReference>
<dbReference type="Proteomes" id="UP000035682">
    <property type="component" value="Unplaced"/>
</dbReference>
<dbReference type="WBParaSite" id="SRAE_2000423900.1">
    <property type="protein sequence ID" value="SRAE_2000423900.1"/>
    <property type="gene ID" value="WBGene00264468"/>
</dbReference>
<evidence type="ECO:0000256" key="1">
    <source>
        <dbReference type="SAM" id="MobiDB-lite"/>
    </source>
</evidence>
<reference evidence="5" key="2">
    <citation type="submission" date="2020-12" db="UniProtKB">
        <authorList>
            <consortium name="WormBaseParasite"/>
        </authorList>
    </citation>
    <scope>IDENTIFICATION</scope>
</reference>
<dbReference type="GeneID" id="36381961"/>
<dbReference type="WormBase" id="SRAE_2000423900">
    <property type="protein sequence ID" value="SRP07423"/>
    <property type="gene ID" value="WBGene00264468"/>
</dbReference>
<feature type="transmembrane region" description="Helical" evidence="2">
    <location>
        <begin position="178"/>
        <end position="195"/>
    </location>
</feature>